<keyword evidence="3" id="KW-1185">Reference proteome</keyword>
<sequence length="103" mass="12151">MRDRDTLTPYQKHSLTKEKRRTRQRKEGSTLVRRPEKQHTRPTHRDTHTRSHTQSLTITLTETLSLTKGKRRTRQRKEGSALVGRKTGETTHKTQTQRKTPQP</sequence>
<feature type="compositionally biased region" description="Basic and acidic residues" evidence="1">
    <location>
        <begin position="25"/>
        <end position="49"/>
    </location>
</feature>
<gene>
    <name evidence="2" type="ORF">E2C01_088315</name>
</gene>
<evidence type="ECO:0000256" key="1">
    <source>
        <dbReference type="SAM" id="MobiDB-lite"/>
    </source>
</evidence>
<feature type="compositionally biased region" description="Low complexity" evidence="1">
    <location>
        <begin position="52"/>
        <end position="67"/>
    </location>
</feature>
<dbReference type="Proteomes" id="UP000324222">
    <property type="component" value="Unassembled WGS sequence"/>
</dbReference>
<name>A0A5B7JFM9_PORTR</name>
<reference evidence="2 3" key="1">
    <citation type="submission" date="2019-05" db="EMBL/GenBank/DDBJ databases">
        <title>Another draft genome of Portunus trituberculatus and its Hox gene families provides insights of decapod evolution.</title>
        <authorList>
            <person name="Jeong J.-H."/>
            <person name="Song I."/>
            <person name="Kim S."/>
            <person name="Choi T."/>
            <person name="Kim D."/>
            <person name="Ryu S."/>
            <person name="Kim W."/>
        </authorList>
    </citation>
    <scope>NUCLEOTIDE SEQUENCE [LARGE SCALE GENOMIC DNA]</scope>
    <source>
        <tissue evidence="2">Muscle</tissue>
    </source>
</reference>
<comment type="caution">
    <text evidence="2">The sequence shown here is derived from an EMBL/GenBank/DDBJ whole genome shotgun (WGS) entry which is preliminary data.</text>
</comment>
<proteinExistence type="predicted"/>
<dbReference type="EMBL" id="VSRR010093969">
    <property type="protein sequence ID" value="MPC93193.1"/>
    <property type="molecule type" value="Genomic_DNA"/>
</dbReference>
<organism evidence="2 3">
    <name type="scientific">Portunus trituberculatus</name>
    <name type="common">Swimming crab</name>
    <name type="synonym">Neptunus trituberculatus</name>
    <dbReference type="NCBI Taxonomy" id="210409"/>
    <lineage>
        <taxon>Eukaryota</taxon>
        <taxon>Metazoa</taxon>
        <taxon>Ecdysozoa</taxon>
        <taxon>Arthropoda</taxon>
        <taxon>Crustacea</taxon>
        <taxon>Multicrustacea</taxon>
        <taxon>Malacostraca</taxon>
        <taxon>Eumalacostraca</taxon>
        <taxon>Eucarida</taxon>
        <taxon>Decapoda</taxon>
        <taxon>Pleocyemata</taxon>
        <taxon>Brachyura</taxon>
        <taxon>Eubrachyura</taxon>
        <taxon>Portunoidea</taxon>
        <taxon>Portunidae</taxon>
        <taxon>Portuninae</taxon>
        <taxon>Portunus</taxon>
    </lineage>
</organism>
<evidence type="ECO:0000313" key="2">
    <source>
        <dbReference type="EMBL" id="MPC93193.1"/>
    </source>
</evidence>
<accession>A0A5B7JFM9</accession>
<protein>
    <submittedName>
        <fullName evidence="2">Uncharacterized protein</fullName>
    </submittedName>
</protein>
<evidence type="ECO:0000313" key="3">
    <source>
        <dbReference type="Proteomes" id="UP000324222"/>
    </source>
</evidence>
<feature type="region of interest" description="Disordered" evidence="1">
    <location>
        <begin position="1"/>
        <end position="103"/>
    </location>
</feature>
<feature type="compositionally biased region" description="Polar residues" evidence="1">
    <location>
        <begin position="93"/>
        <end position="103"/>
    </location>
</feature>
<dbReference type="AlphaFoldDB" id="A0A5B7JFM9"/>